<sequence length="257" mass="29532">MTRISSYFAIALLLPVTAFATSYKPSELGNTTNPSFSKAKKIMQTEIYISPQDMKTIYCGADFNNKKYVTLPSGFTTEVYKKRVKRWEAEHVVPAENFGRAFSEWREGAAVCVDSKGKAFKGRKCAEKANNEYRLMQSDLYNLYPAIGAVNAARQNYNYVMLPKTNSKNYRSFGSCDMIIDKKDHDAQPPERARGVIARTYMYFEAVYPKYQMSRQQRQLMNSWDKQYPVTKWECERAAKIEKIQGNINPILASRCS</sequence>
<keyword evidence="5" id="KW-0255">Endonuclease</keyword>
<dbReference type="InterPro" id="IPR007346">
    <property type="entry name" value="Endonuclease-I"/>
</dbReference>
<dbReference type="AlphaFoldDB" id="A0A855SG35"/>
<accession>A0A855SG35</accession>
<dbReference type="GO" id="GO:0004519">
    <property type="term" value="F:endonuclease activity"/>
    <property type="evidence" value="ECO:0007669"/>
    <property type="project" value="UniProtKB-KW"/>
</dbReference>
<keyword evidence="2" id="KW-0540">Nuclease</keyword>
<dbReference type="Proteomes" id="UP000241440">
    <property type="component" value="Unassembled WGS sequence"/>
</dbReference>
<gene>
    <name evidence="5" type="ORF">C0W41_14190</name>
</gene>
<name>A0A855SG35_PHOAN</name>
<evidence type="ECO:0000313" key="5">
    <source>
        <dbReference type="EMBL" id="PSX06588.1"/>
    </source>
</evidence>
<dbReference type="RefSeq" id="WP_045084454.1">
    <property type="nucleotide sequence ID" value="NZ_JZSV01000019.1"/>
</dbReference>
<evidence type="ECO:0000256" key="1">
    <source>
        <dbReference type="ARBA" id="ARBA00006429"/>
    </source>
</evidence>
<evidence type="ECO:0000256" key="3">
    <source>
        <dbReference type="ARBA" id="ARBA00022801"/>
    </source>
</evidence>
<dbReference type="PANTHER" id="PTHR33607:SF2">
    <property type="entry name" value="ENDONUCLEASE-1"/>
    <property type="match status" value="1"/>
</dbReference>
<dbReference type="SUPFAM" id="SSF54060">
    <property type="entry name" value="His-Me finger endonucleases"/>
    <property type="match status" value="1"/>
</dbReference>
<reference evidence="5 6" key="1">
    <citation type="submission" date="2018-01" db="EMBL/GenBank/DDBJ databases">
        <title>Whole genome sequencing of Histamine producing bacteria.</title>
        <authorList>
            <person name="Butler K."/>
        </authorList>
    </citation>
    <scope>NUCLEOTIDE SEQUENCE [LARGE SCALE GENOMIC DNA]</scope>
    <source>
        <strain evidence="5 6">A2-1</strain>
    </source>
</reference>
<keyword evidence="4" id="KW-0732">Signal</keyword>
<evidence type="ECO:0000256" key="4">
    <source>
        <dbReference type="SAM" id="SignalP"/>
    </source>
</evidence>
<dbReference type="InterPro" id="IPR044925">
    <property type="entry name" value="His-Me_finger_sf"/>
</dbReference>
<organism evidence="5 6">
    <name type="scientific">Photobacterium angustum</name>
    <dbReference type="NCBI Taxonomy" id="661"/>
    <lineage>
        <taxon>Bacteria</taxon>
        <taxon>Pseudomonadati</taxon>
        <taxon>Pseudomonadota</taxon>
        <taxon>Gammaproteobacteria</taxon>
        <taxon>Vibrionales</taxon>
        <taxon>Vibrionaceae</taxon>
        <taxon>Photobacterium</taxon>
    </lineage>
</organism>
<dbReference type="GO" id="GO:0016787">
    <property type="term" value="F:hydrolase activity"/>
    <property type="evidence" value="ECO:0007669"/>
    <property type="project" value="UniProtKB-KW"/>
</dbReference>
<dbReference type="EMBL" id="PYOY01000007">
    <property type="protein sequence ID" value="PSX06588.1"/>
    <property type="molecule type" value="Genomic_DNA"/>
</dbReference>
<feature type="signal peptide" evidence="4">
    <location>
        <begin position="1"/>
        <end position="20"/>
    </location>
</feature>
<evidence type="ECO:0000313" key="6">
    <source>
        <dbReference type="Proteomes" id="UP000241440"/>
    </source>
</evidence>
<dbReference type="PANTHER" id="PTHR33607">
    <property type="entry name" value="ENDONUCLEASE-1"/>
    <property type="match status" value="1"/>
</dbReference>
<comment type="similarity">
    <text evidence="1">Belongs to the EndA/NucM nuclease family.</text>
</comment>
<dbReference type="GeneID" id="61230704"/>
<feature type="chain" id="PRO_5032304310" evidence="4">
    <location>
        <begin position="21"/>
        <end position="257"/>
    </location>
</feature>
<proteinExistence type="inferred from homology"/>
<evidence type="ECO:0000256" key="2">
    <source>
        <dbReference type="ARBA" id="ARBA00022722"/>
    </source>
</evidence>
<keyword evidence="3" id="KW-0378">Hydrolase</keyword>
<protein>
    <submittedName>
        <fullName evidence="5">Endonuclease I</fullName>
    </submittedName>
</protein>
<comment type="caution">
    <text evidence="5">The sequence shown here is derived from an EMBL/GenBank/DDBJ whole genome shotgun (WGS) entry which is preliminary data.</text>
</comment>
<dbReference type="Pfam" id="PF04231">
    <property type="entry name" value="Endonuclease_1"/>
    <property type="match status" value="1"/>
</dbReference>